<dbReference type="KEGG" id="pfer:IRI77_25780"/>
<dbReference type="Pfam" id="PF01809">
    <property type="entry name" value="YidD"/>
    <property type="match status" value="1"/>
</dbReference>
<comment type="similarity">
    <text evidence="1">Belongs to the UPF0161 family.</text>
</comment>
<gene>
    <name evidence="2" type="primary">yidD</name>
    <name evidence="2" type="ORF">IRI77_25780</name>
</gene>
<dbReference type="EMBL" id="CP063849">
    <property type="protein sequence ID" value="QOY86201.1"/>
    <property type="molecule type" value="Genomic_DNA"/>
</dbReference>
<dbReference type="InterPro" id="IPR002696">
    <property type="entry name" value="Membr_insert_effic_factor_YidD"/>
</dbReference>
<dbReference type="GO" id="GO:0005886">
    <property type="term" value="C:plasma membrane"/>
    <property type="evidence" value="ECO:0007669"/>
    <property type="project" value="UniProtKB-SubCell"/>
</dbReference>
<keyword evidence="1" id="KW-1003">Cell membrane</keyword>
<evidence type="ECO:0000313" key="3">
    <source>
        <dbReference type="Proteomes" id="UP000593892"/>
    </source>
</evidence>
<comment type="function">
    <text evidence="1">Could be involved in insertion of integral membrane proteins into the membrane.</text>
</comment>
<proteinExistence type="inferred from homology"/>
<dbReference type="SMART" id="SM01234">
    <property type="entry name" value="Haemolytic"/>
    <property type="match status" value="1"/>
</dbReference>
<dbReference type="NCBIfam" id="TIGR00278">
    <property type="entry name" value="membrane protein insertion efficiency factor YidD"/>
    <property type="match status" value="1"/>
</dbReference>
<sequence>MQRLILALLSGYKSWISPLLPAACRFHPTCSEYMMQAVGKYGVARGVWMGLRRLVRCHPWNPGGLDPVV</sequence>
<keyword evidence="3" id="KW-1185">Reference proteome</keyword>
<comment type="subcellular location">
    <subcellularLocation>
        <location evidence="1">Cell membrane</location>
        <topology evidence="1">Peripheral membrane protein</topology>
        <orientation evidence="1">Cytoplasmic side</orientation>
    </subcellularLocation>
</comment>
<keyword evidence="1" id="KW-0472">Membrane</keyword>
<dbReference type="RefSeq" id="WP_194447870.1">
    <property type="nucleotide sequence ID" value="NZ_CP063849.1"/>
</dbReference>
<reference evidence="2 3" key="1">
    <citation type="submission" date="2020-10" db="EMBL/GenBank/DDBJ databases">
        <title>Complete genome sequence of Paludibaculum fermentans P105T, a facultatively anaerobic acidobacterium capable of dissimilatory Fe(III) reduction.</title>
        <authorList>
            <person name="Dedysh S.N."/>
            <person name="Beletsky A.V."/>
            <person name="Kulichevskaya I.S."/>
            <person name="Mardanov A.V."/>
            <person name="Ravin N.V."/>
        </authorList>
    </citation>
    <scope>NUCLEOTIDE SEQUENCE [LARGE SCALE GENOMIC DNA]</scope>
    <source>
        <strain evidence="2 3">P105</strain>
    </source>
</reference>
<dbReference type="Proteomes" id="UP000593892">
    <property type="component" value="Chromosome"/>
</dbReference>
<evidence type="ECO:0000313" key="2">
    <source>
        <dbReference type="EMBL" id="QOY86201.1"/>
    </source>
</evidence>
<organism evidence="2 3">
    <name type="scientific">Paludibaculum fermentans</name>
    <dbReference type="NCBI Taxonomy" id="1473598"/>
    <lineage>
        <taxon>Bacteria</taxon>
        <taxon>Pseudomonadati</taxon>
        <taxon>Acidobacteriota</taxon>
        <taxon>Terriglobia</taxon>
        <taxon>Bryobacterales</taxon>
        <taxon>Bryobacteraceae</taxon>
        <taxon>Paludibaculum</taxon>
    </lineage>
</organism>
<evidence type="ECO:0000256" key="1">
    <source>
        <dbReference type="HAMAP-Rule" id="MF_00386"/>
    </source>
</evidence>
<dbReference type="AlphaFoldDB" id="A0A7S7NM62"/>
<name>A0A7S7NM62_PALFE</name>
<dbReference type="PANTHER" id="PTHR33383">
    <property type="entry name" value="MEMBRANE PROTEIN INSERTION EFFICIENCY FACTOR-RELATED"/>
    <property type="match status" value="1"/>
</dbReference>
<protein>
    <recommendedName>
        <fullName evidence="1">Putative membrane protein insertion efficiency factor</fullName>
    </recommendedName>
</protein>
<accession>A0A7S7NM62</accession>
<dbReference type="HAMAP" id="MF_00386">
    <property type="entry name" value="UPF0161_YidD"/>
    <property type="match status" value="1"/>
</dbReference>
<dbReference type="PANTHER" id="PTHR33383:SF1">
    <property type="entry name" value="MEMBRANE PROTEIN INSERTION EFFICIENCY FACTOR-RELATED"/>
    <property type="match status" value="1"/>
</dbReference>